<dbReference type="EMBL" id="CP040463">
    <property type="protein sequence ID" value="QCT94946.1"/>
    <property type="molecule type" value="Genomic_DNA"/>
</dbReference>
<accession>A0ABX5VDM5</accession>
<name>A0ABX5VDM5_9BACT</name>
<organism evidence="1 2">
    <name type="scientific">Caminibacter mediatlanticus TB-2</name>
    <dbReference type="NCBI Taxonomy" id="391592"/>
    <lineage>
        <taxon>Bacteria</taxon>
        <taxon>Pseudomonadati</taxon>
        <taxon>Campylobacterota</taxon>
        <taxon>Epsilonproteobacteria</taxon>
        <taxon>Nautiliales</taxon>
        <taxon>Nautiliaceae</taxon>
        <taxon>Caminibacter</taxon>
    </lineage>
</organism>
<proteinExistence type="predicted"/>
<dbReference type="RefSeq" id="WP_138323615.1">
    <property type="nucleotide sequence ID" value="NZ_CP040463.1"/>
</dbReference>
<sequence length="99" mass="11657">MNFAEFIDIDVSSNSIILKAFNNNISSIIKIDNKEVKELKIKKEAISFFTLSKNFDNPIKPEFTILIYTINNYIIELIYEYEDKKILEELEEFVKSILI</sequence>
<evidence type="ECO:0000313" key="1">
    <source>
        <dbReference type="EMBL" id="QCT94946.1"/>
    </source>
</evidence>
<reference evidence="1 2" key="1">
    <citation type="submission" date="2019-05" db="EMBL/GenBank/DDBJ databases">
        <title>A comparative analysis of the Nautiliaceae.</title>
        <authorList>
            <person name="Grosche A."/>
            <person name="Smedile F."/>
            <person name="Vetriani C."/>
        </authorList>
    </citation>
    <scope>NUCLEOTIDE SEQUENCE [LARGE SCALE GENOMIC DNA]</scope>
    <source>
        <strain evidence="1 2">TB-2</strain>
    </source>
</reference>
<keyword evidence="2" id="KW-1185">Reference proteome</keyword>
<dbReference type="Proteomes" id="UP000306825">
    <property type="component" value="Chromosome"/>
</dbReference>
<protein>
    <submittedName>
        <fullName evidence="1">Uncharacterized protein</fullName>
    </submittedName>
</protein>
<gene>
    <name evidence="1" type="ORF">FE773_07015</name>
</gene>
<evidence type="ECO:0000313" key="2">
    <source>
        <dbReference type="Proteomes" id="UP000306825"/>
    </source>
</evidence>